<feature type="domain" description="Gfo/Idh/MocA-like oxidoreductase N-terminal" evidence="2">
    <location>
        <begin position="4"/>
        <end position="118"/>
    </location>
</feature>
<dbReference type="InterPro" id="IPR050463">
    <property type="entry name" value="Gfo/Idh/MocA_oxidrdct_glycsds"/>
</dbReference>
<name>A0A1I3S116_HALDA</name>
<dbReference type="GO" id="GO:0016491">
    <property type="term" value="F:oxidoreductase activity"/>
    <property type="evidence" value="ECO:0007669"/>
    <property type="project" value="UniProtKB-KW"/>
</dbReference>
<dbReference type="SUPFAM" id="SSF51735">
    <property type="entry name" value="NAD(P)-binding Rossmann-fold domains"/>
    <property type="match status" value="1"/>
</dbReference>
<proteinExistence type="predicted"/>
<evidence type="ECO:0000259" key="2">
    <source>
        <dbReference type="Pfam" id="PF01408"/>
    </source>
</evidence>
<dbReference type="EMBL" id="FOSB01000002">
    <property type="protein sequence ID" value="SFJ51231.1"/>
    <property type="molecule type" value="Genomic_DNA"/>
</dbReference>
<dbReference type="AlphaFoldDB" id="A0A1I3S116"/>
<dbReference type="InterPro" id="IPR055170">
    <property type="entry name" value="GFO_IDH_MocA-like_dom"/>
</dbReference>
<dbReference type="PANTHER" id="PTHR43818">
    <property type="entry name" value="BCDNA.GH03377"/>
    <property type="match status" value="1"/>
</dbReference>
<dbReference type="RefSeq" id="WP_075035524.1">
    <property type="nucleotide sequence ID" value="NZ_FOSB01000002.1"/>
</dbReference>
<feature type="domain" description="GFO/IDH/MocA-like oxidoreductase" evidence="3">
    <location>
        <begin position="131"/>
        <end position="260"/>
    </location>
</feature>
<evidence type="ECO:0000259" key="3">
    <source>
        <dbReference type="Pfam" id="PF22725"/>
    </source>
</evidence>
<dbReference type="Proteomes" id="UP000183557">
    <property type="component" value="Unassembled WGS sequence"/>
</dbReference>
<evidence type="ECO:0000313" key="5">
    <source>
        <dbReference type="Proteomes" id="UP000183557"/>
    </source>
</evidence>
<protein>
    <submittedName>
        <fullName evidence="4">Predicted dehydrogenase</fullName>
    </submittedName>
</protein>
<evidence type="ECO:0000256" key="1">
    <source>
        <dbReference type="ARBA" id="ARBA00023002"/>
    </source>
</evidence>
<keyword evidence="5" id="KW-1185">Reference proteome</keyword>
<dbReference type="Gene3D" id="3.40.50.720">
    <property type="entry name" value="NAD(P)-binding Rossmann-like Domain"/>
    <property type="match status" value="1"/>
</dbReference>
<dbReference type="Pfam" id="PF01408">
    <property type="entry name" value="GFO_IDH_MocA"/>
    <property type="match status" value="1"/>
</dbReference>
<dbReference type="PANTHER" id="PTHR43818:SF11">
    <property type="entry name" value="BCDNA.GH03377"/>
    <property type="match status" value="1"/>
</dbReference>
<sequence length="358" mass="39311">MRKLKVGIIGCGNISTIYLTNCQHFSSLDIYAVADLKMENAEEKASEFNVPNVYTVDELLNDREIDLVLNLTIPSVHAEVSLQALEAGKHVYVEKPLAISLSDGKKVIEKAKEKGLKVGGAPDTFLGGGIQTCIKLIEDGWIGEPVAANAFFMSSGVEAWHPNPDFFYQVGGGPMFDMGPYYLTALVAMMGSIKRVTGSASTSFKERVTPEGRKISVEIPTHIAGVLDFENGAVASLVTSFDSWGNNLPRIEIYGETGTLCVPDPNTFGGPVKFRRKDEKEFHDVPLTHGYTSNSRGVGLADMAETIIEGRDHRANSDLSYHVLEIMHGIHIASEEEKHYHLTGSIERPELLEMHKQF</sequence>
<dbReference type="Gene3D" id="3.30.360.10">
    <property type="entry name" value="Dihydrodipicolinate Reductase, domain 2"/>
    <property type="match status" value="1"/>
</dbReference>
<dbReference type="InterPro" id="IPR000683">
    <property type="entry name" value="Gfo/Idh/MocA-like_OxRdtase_N"/>
</dbReference>
<accession>A0A1I3S116</accession>
<evidence type="ECO:0000313" key="4">
    <source>
        <dbReference type="EMBL" id="SFJ51231.1"/>
    </source>
</evidence>
<dbReference type="OrthoDB" id="9815825at2"/>
<reference evidence="5" key="1">
    <citation type="submission" date="2016-10" db="EMBL/GenBank/DDBJ databases">
        <authorList>
            <person name="Varghese N."/>
            <person name="Submissions S."/>
        </authorList>
    </citation>
    <scope>NUCLEOTIDE SEQUENCE [LARGE SCALE GENOMIC DNA]</scope>
    <source>
        <strain evidence="5">CGMCC 1.3704</strain>
    </source>
</reference>
<dbReference type="Pfam" id="PF22725">
    <property type="entry name" value="GFO_IDH_MocA_C3"/>
    <property type="match status" value="1"/>
</dbReference>
<dbReference type="GO" id="GO:0000166">
    <property type="term" value="F:nucleotide binding"/>
    <property type="evidence" value="ECO:0007669"/>
    <property type="project" value="InterPro"/>
</dbReference>
<keyword evidence="1" id="KW-0560">Oxidoreductase</keyword>
<organism evidence="4 5">
    <name type="scientific">Halobacillus dabanensis</name>
    <dbReference type="NCBI Taxonomy" id="240302"/>
    <lineage>
        <taxon>Bacteria</taxon>
        <taxon>Bacillati</taxon>
        <taxon>Bacillota</taxon>
        <taxon>Bacilli</taxon>
        <taxon>Bacillales</taxon>
        <taxon>Bacillaceae</taxon>
        <taxon>Halobacillus</taxon>
    </lineage>
</organism>
<dbReference type="SUPFAM" id="SSF55347">
    <property type="entry name" value="Glyceraldehyde-3-phosphate dehydrogenase-like, C-terminal domain"/>
    <property type="match status" value="1"/>
</dbReference>
<gene>
    <name evidence="4" type="ORF">SAMN04487936_102461</name>
</gene>
<dbReference type="InterPro" id="IPR036291">
    <property type="entry name" value="NAD(P)-bd_dom_sf"/>
</dbReference>